<dbReference type="Proteomes" id="UP000477311">
    <property type="component" value="Unassembled WGS sequence"/>
</dbReference>
<evidence type="ECO:0000259" key="2">
    <source>
        <dbReference type="PROSITE" id="PS51819"/>
    </source>
</evidence>
<feature type="domain" description="VOC" evidence="2">
    <location>
        <begin position="6"/>
        <end position="126"/>
    </location>
</feature>
<reference evidence="3 4" key="1">
    <citation type="submission" date="2020-02" db="EMBL/GenBank/DDBJ databases">
        <title>Draft genome sequence of Limisphaera ngatamarikiensis NGM72.4T, a thermophilic Verrucomicrobia grouped in subdivision 3.</title>
        <authorList>
            <person name="Carere C.R."/>
            <person name="Steen J."/>
            <person name="Hugenholtz P."/>
            <person name="Stott M.B."/>
        </authorList>
    </citation>
    <scope>NUCLEOTIDE SEQUENCE [LARGE SCALE GENOMIC DNA]</scope>
    <source>
        <strain evidence="3 4">NGM72.4</strain>
    </source>
</reference>
<evidence type="ECO:0000256" key="1">
    <source>
        <dbReference type="ARBA" id="ARBA00022723"/>
    </source>
</evidence>
<dbReference type="PROSITE" id="PS51819">
    <property type="entry name" value="VOC"/>
    <property type="match status" value="1"/>
</dbReference>
<comment type="caution">
    <text evidence="3">The sequence shown here is derived from an EMBL/GenBank/DDBJ whole genome shotgun (WGS) entry which is preliminary data.</text>
</comment>
<dbReference type="InterPro" id="IPR018146">
    <property type="entry name" value="Glyoxalase_1_CS"/>
</dbReference>
<dbReference type="GO" id="GO:0046872">
    <property type="term" value="F:metal ion binding"/>
    <property type="evidence" value="ECO:0007669"/>
    <property type="project" value="UniProtKB-KW"/>
</dbReference>
<dbReference type="EMBL" id="JAAKYA010000051">
    <property type="protein sequence ID" value="NGO39200.1"/>
    <property type="molecule type" value="Genomic_DNA"/>
</dbReference>
<dbReference type="PANTHER" id="PTHR43048:SF3">
    <property type="entry name" value="METHYLMALONYL-COA EPIMERASE, MITOCHONDRIAL"/>
    <property type="match status" value="1"/>
</dbReference>
<evidence type="ECO:0000313" key="3">
    <source>
        <dbReference type="EMBL" id="NGO39200.1"/>
    </source>
</evidence>
<gene>
    <name evidence="3" type="ORF">G4L39_07285</name>
</gene>
<proteinExistence type="predicted"/>
<name>A0A6M1S1D7_9BACT</name>
<dbReference type="PROSITE" id="PS00934">
    <property type="entry name" value="GLYOXALASE_I_1"/>
    <property type="match status" value="1"/>
</dbReference>
<dbReference type="InterPro" id="IPR051785">
    <property type="entry name" value="MMCE/EMCE_epimerase"/>
</dbReference>
<dbReference type="CDD" id="cd06587">
    <property type="entry name" value="VOC"/>
    <property type="match status" value="1"/>
</dbReference>
<dbReference type="Pfam" id="PF00903">
    <property type="entry name" value="Glyoxalase"/>
    <property type="match status" value="1"/>
</dbReference>
<dbReference type="SUPFAM" id="SSF54593">
    <property type="entry name" value="Glyoxalase/Bleomycin resistance protein/Dihydroxybiphenyl dioxygenase"/>
    <property type="match status" value="1"/>
</dbReference>
<organism evidence="3 4">
    <name type="scientific">Limisphaera ngatamarikiensis</name>
    <dbReference type="NCBI Taxonomy" id="1324935"/>
    <lineage>
        <taxon>Bacteria</taxon>
        <taxon>Pseudomonadati</taxon>
        <taxon>Verrucomicrobiota</taxon>
        <taxon>Verrucomicrobiia</taxon>
        <taxon>Limisphaerales</taxon>
        <taxon>Limisphaeraceae</taxon>
        <taxon>Limisphaera</taxon>
    </lineage>
</organism>
<dbReference type="PANTHER" id="PTHR43048">
    <property type="entry name" value="METHYLMALONYL-COA EPIMERASE"/>
    <property type="match status" value="1"/>
</dbReference>
<sequence length="133" mass="15339">MAKVRKLLHTRYRVNDLEKTVRFYREVLGLEEVRRHKSPRGSELVFLKAPESEELIEICYYPGSGPVQVQPDLTHLAFEVDSLEAFREHLKKFGLDYSEPPHIREDGSGFAFIDAPEGYEIELIQRGRSGSGY</sequence>
<dbReference type="RefSeq" id="WP_165107075.1">
    <property type="nucleotide sequence ID" value="NZ_JAAKYA010000051.1"/>
</dbReference>
<dbReference type="InterPro" id="IPR029068">
    <property type="entry name" value="Glyas_Bleomycin-R_OHBP_Dase"/>
</dbReference>
<dbReference type="InterPro" id="IPR037523">
    <property type="entry name" value="VOC_core"/>
</dbReference>
<keyword evidence="4" id="KW-1185">Reference proteome</keyword>
<dbReference type="GO" id="GO:0046491">
    <property type="term" value="P:L-methylmalonyl-CoA metabolic process"/>
    <property type="evidence" value="ECO:0007669"/>
    <property type="project" value="TreeGrafter"/>
</dbReference>
<dbReference type="GO" id="GO:0004462">
    <property type="term" value="F:lactoylglutathione lyase activity"/>
    <property type="evidence" value="ECO:0007669"/>
    <property type="project" value="InterPro"/>
</dbReference>
<protein>
    <submittedName>
        <fullName evidence="3">VOC family protein</fullName>
    </submittedName>
</protein>
<evidence type="ECO:0000313" key="4">
    <source>
        <dbReference type="Proteomes" id="UP000477311"/>
    </source>
</evidence>
<accession>A0A6M1S1D7</accession>
<dbReference type="AlphaFoldDB" id="A0A6M1S1D7"/>
<dbReference type="InterPro" id="IPR004360">
    <property type="entry name" value="Glyas_Fos-R_dOase_dom"/>
</dbReference>
<keyword evidence="1" id="KW-0479">Metal-binding</keyword>
<dbReference type="GO" id="GO:0004493">
    <property type="term" value="F:methylmalonyl-CoA epimerase activity"/>
    <property type="evidence" value="ECO:0007669"/>
    <property type="project" value="TreeGrafter"/>
</dbReference>
<dbReference type="Gene3D" id="3.10.180.10">
    <property type="entry name" value="2,3-Dihydroxybiphenyl 1,2-Dioxygenase, domain 1"/>
    <property type="match status" value="1"/>
</dbReference>